<sequence>MSPSTNTATVLVMAKAPVAGQVKTRLGATIGADQAAEVAHAALLDTLTVCEAVFPPGRRVVAMAGNIEHSAHPVALGQAFQGWCVVAQDGASFGQRLAAAHRQTHAALGGPVVQIGMDTPHVTARHLEHVVAASSSGRPVLGRAHDGGWWVLATTSPDDVDGLQEVPMSRSDTWAHTLASLQKAAGTVLPAAELGDVDTARDAEAAATAAPHTAFARAWHALLPTHDGGTR</sequence>
<gene>
    <name evidence="1" type="ORF">EAH86_07305</name>
</gene>
<dbReference type="PANTHER" id="PTHR36529">
    <property type="entry name" value="SLL1095 PROTEIN"/>
    <property type="match status" value="1"/>
</dbReference>
<proteinExistence type="predicted"/>
<organism evidence="1 2">
    <name type="scientific">Pedococcus bigeumensis</name>
    <dbReference type="NCBI Taxonomy" id="433644"/>
    <lineage>
        <taxon>Bacteria</taxon>
        <taxon>Bacillati</taxon>
        <taxon>Actinomycetota</taxon>
        <taxon>Actinomycetes</taxon>
        <taxon>Micrococcales</taxon>
        <taxon>Intrasporangiaceae</taxon>
        <taxon>Pedococcus</taxon>
    </lineage>
</organism>
<evidence type="ECO:0000313" key="1">
    <source>
        <dbReference type="EMBL" id="TPG18188.1"/>
    </source>
</evidence>
<dbReference type="AlphaFoldDB" id="A0A502CZ61"/>
<dbReference type="PANTHER" id="PTHR36529:SF1">
    <property type="entry name" value="GLYCOSYLTRANSFERASE"/>
    <property type="match status" value="1"/>
</dbReference>
<reference evidence="1 2" key="1">
    <citation type="journal article" date="2019" name="Environ. Microbiol.">
        <title>Species interactions and distinct microbial communities in high Arctic permafrost affected cryosols are associated with the CH4 and CO2 gas fluxes.</title>
        <authorList>
            <person name="Altshuler I."/>
            <person name="Hamel J."/>
            <person name="Turney S."/>
            <person name="Magnuson E."/>
            <person name="Levesque R."/>
            <person name="Greer C."/>
            <person name="Whyte L.G."/>
        </authorList>
    </citation>
    <scope>NUCLEOTIDE SEQUENCE [LARGE SCALE GENOMIC DNA]</scope>
    <source>
        <strain evidence="1 2">S9.3A</strain>
    </source>
</reference>
<dbReference type="Gene3D" id="3.90.550.10">
    <property type="entry name" value="Spore Coat Polysaccharide Biosynthesis Protein SpsA, Chain A"/>
    <property type="match status" value="1"/>
</dbReference>
<dbReference type="Proteomes" id="UP000317722">
    <property type="component" value="Unassembled WGS sequence"/>
</dbReference>
<dbReference type="OrthoDB" id="9798250at2"/>
<name>A0A502CZ61_9MICO</name>
<dbReference type="SUPFAM" id="SSF53448">
    <property type="entry name" value="Nucleotide-diphospho-sugar transferases"/>
    <property type="match status" value="1"/>
</dbReference>
<keyword evidence="2" id="KW-1185">Reference proteome</keyword>
<dbReference type="EMBL" id="RCZM01000002">
    <property type="protein sequence ID" value="TPG18188.1"/>
    <property type="molecule type" value="Genomic_DNA"/>
</dbReference>
<dbReference type="RefSeq" id="WP_140738299.1">
    <property type="nucleotide sequence ID" value="NZ_RCZM01000002.1"/>
</dbReference>
<dbReference type="InterPro" id="IPR018641">
    <property type="entry name" value="Trfase_1_rSAM/seldom-assoc"/>
</dbReference>
<protein>
    <submittedName>
        <fullName evidence="1">DUF2064 domain-containing protein</fullName>
    </submittedName>
</protein>
<evidence type="ECO:0000313" key="2">
    <source>
        <dbReference type="Proteomes" id="UP000317722"/>
    </source>
</evidence>
<dbReference type="InterPro" id="IPR029044">
    <property type="entry name" value="Nucleotide-diphossugar_trans"/>
</dbReference>
<comment type="caution">
    <text evidence="1">The sequence shown here is derived from an EMBL/GenBank/DDBJ whole genome shotgun (WGS) entry which is preliminary data.</text>
</comment>
<dbReference type="Pfam" id="PF09837">
    <property type="entry name" value="DUF2064"/>
    <property type="match status" value="1"/>
</dbReference>
<accession>A0A502CZ61</accession>